<dbReference type="RefSeq" id="WP_102196244.1">
    <property type="nucleotide sequence ID" value="NZ_NIPR01000022.1"/>
</dbReference>
<dbReference type="AlphaFoldDB" id="A0A2N7ATZ2"/>
<dbReference type="OrthoDB" id="2408663at2"/>
<sequence length="227" mass="24094">MADKTLRAIGSMGFRRVFLGVMDDQENVVKVVTVDESSGGTIELKTSGFSGQLNVEYASNIAYFVSDAGTGTGKIELSMMEIPSDVSTEILGDKLNDDGIYMTTSDVKQPYVAIIAEAQDLNQKPMWIGVAKAKFATTDGNDFKTGEDKGMTPEKPSISGSAITRRLGKLVKTKASNSNGTTLAQFAKVMFPGFTGDLDSTTQTLDNEGHKTDGSSTTSTTNEGVTA</sequence>
<name>A0A2N7ATZ2_9LACO</name>
<accession>A0A2N7ATZ2</accession>
<evidence type="ECO:0000256" key="1">
    <source>
        <dbReference type="SAM" id="MobiDB-lite"/>
    </source>
</evidence>
<protein>
    <submittedName>
        <fullName evidence="2">Phage tail protein</fullName>
    </submittedName>
</protein>
<dbReference type="EMBL" id="NIPR01000022">
    <property type="protein sequence ID" value="PMD70256.1"/>
    <property type="molecule type" value="Genomic_DNA"/>
</dbReference>
<organism evidence="2 3">
    <name type="scientific">Companilactobacillus nuruki</name>
    <dbReference type="NCBI Taxonomy" id="1993540"/>
    <lineage>
        <taxon>Bacteria</taxon>
        <taxon>Bacillati</taxon>
        <taxon>Bacillota</taxon>
        <taxon>Bacilli</taxon>
        <taxon>Lactobacillales</taxon>
        <taxon>Lactobacillaceae</taxon>
        <taxon>Companilactobacillus</taxon>
    </lineage>
</organism>
<evidence type="ECO:0000313" key="2">
    <source>
        <dbReference type="EMBL" id="PMD70256.1"/>
    </source>
</evidence>
<feature type="compositionally biased region" description="Polar residues" evidence="1">
    <location>
        <begin position="214"/>
        <end position="227"/>
    </location>
</feature>
<comment type="caution">
    <text evidence="2">The sequence shown here is derived from an EMBL/GenBank/DDBJ whole genome shotgun (WGS) entry which is preliminary data.</text>
</comment>
<dbReference type="Proteomes" id="UP000235649">
    <property type="component" value="Unassembled WGS sequence"/>
</dbReference>
<dbReference type="NCBIfam" id="TIGR01603">
    <property type="entry name" value="maj_tail_phi13"/>
    <property type="match status" value="1"/>
</dbReference>
<dbReference type="InterPro" id="IPR006490">
    <property type="entry name" value="Maj_tail_phi13"/>
</dbReference>
<feature type="region of interest" description="Disordered" evidence="1">
    <location>
        <begin position="200"/>
        <end position="227"/>
    </location>
</feature>
<dbReference type="Pfam" id="PF04630">
    <property type="entry name" value="Phage_TTP_1"/>
    <property type="match status" value="1"/>
</dbReference>
<dbReference type="InterPro" id="IPR006724">
    <property type="entry name" value="Phage_TTP"/>
</dbReference>
<evidence type="ECO:0000313" key="3">
    <source>
        <dbReference type="Proteomes" id="UP000235649"/>
    </source>
</evidence>
<proteinExistence type="predicted"/>
<reference evidence="2 3" key="1">
    <citation type="submission" date="2017-05" db="EMBL/GenBank/DDBJ databases">
        <title>Lactobacillus nurukis nov., sp. nov., isolated from nuruk.</title>
        <authorList>
            <person name="Kim S.-J."/>
        </authorList>
    </citation>
    <scope>NUCLEOTIDE SEQUENCE [LARGE SCALE GENOMIC DNA]</scope>
    <source>
        <strain evidence="2 3">SYF10-1a</strain>
    </source>
</reference>
<gene>
    <name evidence="2" type="ORF">CBP76_07125</name>
</gene>
<keyword evidence="3" id="KW-1185">Reference proteome</keyword>